<sequence length="92" mass="9915">MRLYDARTPTRSQVASNARLAGSPNRTGTSANPRSRRYAELRTTAIPDPIHLISLWLVWLGTACETSTGRRGRAGCVGRSGWAGIGTSIALF</sequence>
<dbReference type="Proteomes" id="UP000292957">
    <property type="component" value="Unassembled WGS sequence"/>
</dbReference>
<feature type="region of interest" description="Disordered" evidence="1">
    <location>
        <begin position="1"/>
        <end position="36"/>
    </location>
</feature>
<dbReference type="EMBL" id="ML143528">
    <property type="protein sequence ID" value="TBU22743.1"/>
    <property type="molecule type" value="Genomic_DNA"/>
</dbReference>
<evidence type="ECO:0000313" key="2">
    <source>
        <dbReference type="EMBL" id="TBU22743.1"/>
    </source>
</evidence>
<reference evidence="2" key="1">
    <citation type="submission" date="2019-01" db="EMBL/GenBank/DDBJ databases">
        <title>Draft genome sequences of three monokaryotic isolates of the white-rot basidiomycete fungus Dichomitus squalens.</title>
        <authorList>
            <consortium name="DOE Joint Genome Institute"/>
            <person name="Lopez S.C."/>
            <person name="Andreopoulos B."/>
            <person name="Pangilinan J."/>
            <person name="Lipzen A."/>
            <person name="Riley R."/>
            <person name="Ahrendt S."/>
            <person name="Ng V."/>
            <person name="Barry K."/>
            <person name="Daum C."/>
            <person name="Grigoriev I.V."/>
            <person name="Hilden K.S."/>
            <person name="Makela M.R."/>
            <person name="de Vries R.P."/>
        </authorList>
    </citation>
    <scope>NUCLEOTIDE SEQUENCE [LARGE SCALE GENOMIC DNA]</scope>
    <source>
        <strain evidence="2">OM18370.1</strain>
    </source>
</reference>
<organism evidence="2">
    <name type="scientific">Dichomitus squalens</name>
    <dbReference type="NCBI Taxonomy" id="114155"/>
    <lineage>
        <taxon>Eukaryota</taxon>
        <taxon>Fungi</taxon>
        <taxon>Dikarya</taxon>
        <taxon>Basidiomycota</taxon>
        <taxon>Agaricomycotina</taxon>
        <taxon>Agaricomycetes</taxon>
        <taxon>Polyporales</taxon>
        <taxon>Polyporaceae</taxon>
        <taxon>Dichomitus</taxon>
    </lineage>
</organism>
<gene>
    <name evidence="2" type="ORF">BD311DRAFT_126876</name>
</gene>
<proteinExistence type="predicted"/>
<dbReference type="AlphaFoldDB" id="A0A4V2JYW6"/>
<feature type="compositionally biased region" description="Polar residues" evidence="1">
    <location>
        <begin position="24"/>
        <end position="33"/>
    </location>
</feature>
<accession>A0A4V2JYW6</accession>
<name>A0A4V2JYW6_9APHY</name>
<protein>
    <submittedName>
        <fullName evidence="2">Uncharacterized protein</fullName>
    </submittedName>
</protein>
<evidence type="ECO:0000256" key="1">
    <source>
        <dbReference type="SAM" id="MobiDB-lite"/>
    </source>
</evidence>